<accession>A0A1I3Y4I4</accession>
<dbReference type="STRING" id="1123062.SAMN02745775_101957"/>
<dbReference type="AlphaFoldDB" id="A0A1I3Y4I4"/>
<feature type="region of interest" description="Disordered" evidence="1">
    <location>
        <begin position="1"/>
        <end position="43"/>
    </location>
</feature>
<evidence type="ECO:0000256" key="1">
    <source>
        <dbReference type="SAM" id="MobiDB-lite"/>
    </source>
</evidence>
<sequence>MWLHRGKRQTNPARKGAVQPTRPVFPQPVKAGDPDGHHLRNHTDRDVLVLEIGTRIEGDGAVYPDIDMLSPAHGQPAMYTHRDGTPYPGLKRRGPEEAPGEE</sequence>
<feature type="region of interest" description="Disordered" evidence="1">
    <location>
        <begin position="67"/>
        <end position="102"/>
    </location>
</feature>
<reference evidence="2 3" key="1">
    <citation type="submission" date="2016-10" db="EMBL/GenBank/DDBJ databases">
        <authorList>
            <person name="de Groot N.N."/>
        </authorList>
    </citation>
    <scope>NUCLEOTIDE SEQUENCE [LARGE SCALE GENOMIC DNA]</scope>
    <source>
        <strain evidence="2 3">DSM 19981</strain>
    </source>
</reference>
<dbReference type="EMBL" id="FOSQ01000001">
    <property type="protein sequence ID" value="SFK26682.1"/>
    <property type="molecule type" value="Genomic_DNA"/>
</dbReference>
<protein>
    <recommendedName>
        <fullName evidence="4">Cupin domain-containing protein</fullName>
    </recommendedName>
</protein>
<dbReference type="Gene3D" id="2.60.120.10">
    <property type="entry name" value="Jelly Rolls"/>
    <property type="match status" value="1"/>
</dbReference>
<evidence type="ECO:0000313" key="3">
    <source>
        <dbReference type="Proteomes" id="UP000199473"/>
    </source>
</evidence>
<evidence type="ECO:0000313" key="2">
    <source>
        <dbReference type="EMBL" id="SFK26682.1"/>
    </source>
</evidence>
<gene>
    <name evidence="2" type="ORF">SAMN02745775_101957</name>
</gene>
<dbReference type="Proteomes" id="UP000199473">
    <property type="component" value="Unassembled WGS sequence"/>
</dbReference>
<proteinExistence type="predicted"/>
<feature type="compositionally biased region" description="Basic and acidic residues" evidence="1">
    <location>
        <begin position="32"/>
        <end position="43"/>
    </location>
</feature>
<evidence type="ECO:0008006" key="4">
    <source>
        <dbReference type="Google" id="ProtNLM"/>
    </source>
</evidence>
<dbReference type="RefSeq" id="WP_245761924.1">
    <property type="nucleotide sequence ID" value="NZ_FOSQ01000001.1"/>
</dbReference>
<dbReference type="InterPro" id="IPR014710">
    <property type="entry name" value="RmlC-like_jellyroll"/>
</dbReference>
<organism evidence="2 3">
    <name type="scientific">Falsiroseomonas stagni DSM 19981</name>
    <dbReference type="NCBI Taxonomy" id="1123062"/>
    <lineage>
        <taxon>Bacteria</taxon>
        <taxon>Pseudomonadati</taxon>
        <taxon>Pseudomonadota</taxon>
        <taxon>Alphaproteobacteria</taxon>
        <taxon>Acetobacterales</taxon>
        <taxon>Roseomonadaceae</taxon>
        <taxon>Falsiroseomonas</taxon>
    </lineage>
</organism>
<name>A0A1I3Y4I4_9PROT</name>
<keyword evidence="3" id="KW-1185">Reference proteome</keyword>